<reference evidence="1" key="2">
    <citation type="journal article" date="2015" name="Data Brief">
        <title>Shoot transcriptome of the giant reed, Arundo donax.</title>
        <authorList>
            <person name="Barrero R.A."/>
            <person name="Guerrero F.D."/>
            <person name="Moolhuijzen P."/>
            <person name="Goolsby J.A."/>
            <person name="Tidwell J."/>
            <person name="Bellgard S.E."/>
            <person name="Bellgard M.I."/>
        </authorList>
    </citation>
    <scope>NUCLEOTIDE SEQUENCE</scope>
    <source>
        <tissue evidence="1">Shoot tissue taken approximately 20 cm above the soil surface</tissue>
    </source>
</reference>
<protein>
    <submittedName>
        <fullName evidence="1">Uncharacterized protein</fullName>
    </submittedName>
</protein>
<reference evidence="1" key="1">
    <citation type="submission" date="2014-09" db="EMBL/GenBank/DDBJ databases">
        <authorList>
            <person name="Magalhaes I.L.F."/>
            <person name="Oliveira U."/>
            <person name="Santos F.R."/>
            <person name="Vidigal T.H.D.A."/>
            <person name="Brescovit A.D."/>
            <person name="Santos A.J."/>
        </authorList>
    </citation>
    <scope>NUCLEOTIDE SEQUENCE</scope>
    <source>
        <tissue evidence="1">Shoot tissue taken approximately 20 cm above the soil surface</tissue>
    </source>
</reference>
<accession>A0A0A9HKF7</accession>
<proteinExistence type="predicted"/>
<name>A0A0A9HKF7_ARUDO</name>
<dbReference type="EMBL" id="GBRH01162545">
    <property type="protein sequence ID" value="JAE35351.1"/>
    <property type="molecule type" value="Transcribed_RNA"/>
</dbReference>
<evidence type="ECO:0000313" key="1">
    <source>
        <dbReference type="EMBL" id="JAE35351.1"/>
    </source>
</evidence>
<organism evidence="1">
    <name type="scientific">Arundo donax</name>
    <name type="common">Giant reed</name>
    <name type="synonym">Donax arundinaceus</name>
    <dbReference type="NCBI Taxonomy" id="35708"/>
    <lineage>
        <taxon>Eukaryota</taxon>
        <taxon>Viridiplantae</taxon>
        <taxon>Streptophyta</taxon>
        <taxon>Embryophyta</taxon>
        <taxon>Tracheophyta</taxon>
        <taxon>Spermatophyta</taxon>
        <taxon>Magnoliopsida</taxon>
        <taxon>Liliopsida</taxon>
        <taxon>Poales</taxon>
        <taxon>Poaceae</taxon>
        <taxon>PACMAD clade</taxon>
        <taxon>Arundinoideae</taxon>
        <taxon>Arundineae</taxon>
        <taxon>Arundo</taxon>
    </lineage>
</organism>
<dbReference type="AlphaFoldDB" id="A0A0A9HKF7"/>
<sequence>MRFLVSDLIIEEKINLLRINEVWVQKFHYKQICGNFHTCM</sequence>